<dbReference type="Pfam" id="PF00882">
    <property type="entry name" value="Zn_dep_PLPC"/>
    <property type="match status" value="1"/>
</dbReference>
<evidence type="ECO:0000259" key="1">
    <source>
        <dbReference type="Pfam" id="PF00882"/>
    </source>
</evidence>
<proteinExistence type="predicted"/>
<accession>A0ABR7F406</accession>
<dbReference type="RefSeq" id="WP_021952111.1">
    <property type="nucleotide sequence ID" value="NZ_JACOOZ010000007.1"/>
</dbReference>
<gene>
    <name evidence="2" type="ORF">H8S00_10060</name>
</gene>
<organism evidence="2 3">
    <name type="scientific">Eubacterium segne</name>
    <dbReference type="NCBI Taxonomy" id="2763045"/>
    <lineage>
        <taxon>Bacteria</taxon>
        <taxon>Bacillati</taxon>
        <taxon>Bacillota</taxon>
        <taxon>Clostridia</taxon>
        <taxon>Eubacteriales</taxon>
        <taxon>Eubacteriaceae</taxon>
        <taxon>Eubacterium</taxon>
    </lineage>
</organism>
<dbReference type="EMBL" id="JACOOZ010000007">
    <property type="protein sequence ID" value="MBC5668327.1"/>
    <property type="molecule type" value="Genomic_DNA"/>
</dbReference>
<reference evidence="2 3" key="1">
    <citation type="submission" date="2020-08" db="EMBL/GenBank/DDBJ databases">
        <title>Genome public.</title>
        <authorList>
            <person name="Liu C."/>
            <person name="Sun Q."/>
        </authorList>
    </citation>
    <scope>NUCLEOTIDE SEQUENCE [LARGE SCALE GENOMIC DNA]</scope>
    <source>
        <strain evidence="2 3">BX4</strain>
    </source>
</reference>
<comment type="caution">
    <text evidence="2">The sequence shown here is derived from an EMBL/GenBank/DDBJ whole genome shotgun (WGS) entry which is preliminary data.</text>
</comment>
<feature type="domain" description="Phospholipase C/D" evidence="1">
    <location>
        <begin position="7"/>
        <end position="139"/>
    </location>
</feature>
<keyword evidence="3" id="KW-1185">Reference proteome</keyword>
<dbReference type="Proteomes" id="UP000597877">
    <property type="component" value="Unassembled WGS sequence"/>
</dbReference>
<name>A0ABR7F406_9FIRM</name>
<evidence type="ECO:0000313" key="2">
    <source>
        <dbReference type="EMBL" id="MBC5668327.1"/>
    </source>
</evidence>
<sequence length="267" mass="31360">MPSTYAHNKFGKLVIAKLSGDTKDIIRKFPDSFRIGLQGPDFLFFYRAFYINKINQTGVKHHRQDVYDFMEHAVSVIKKYGKNSPEYSYILGFICHFTLDCNCHPYVNKFMEITGCGHVEIEGDLEHLMISKDNYIPQYYPMDYLIPANRETALSMVSFYENLSSKIILESLKWMKFLKRFFVAPGFFKRHLIDTCFHMTMNYKKLNGHVIKPGINKKCRQQTKFLYKVLRNSVKNAVFLINDFNNAVERDTSLSNEFHKDFNGNPY</sequence>
<evidence type="ECO:0000313" key="3">
    <source>
        <dbReference type="Proteomes" id="UP000597877"/>
    </source>
</evidence>
<protein>
    <submittedName>
        <fullName evidence="2">Zinc dependent phospholipase C family protein</fullName>
    </submittedName>
</protein>
<dbReference type="InterPro" id="IPR029002">
    <property type="entry name" value="PLPC/GPLD1"/>
</dbReference>